<gene>
    <name evidence="9" type="ORF">DNG_03143</name>
</gene>
<dbReference type="PANTHER" id="PTHR33048:SF167">
    <property type="entry name" value="INTEGRAL MEMBRANE PROTEIN"/>
    <property type="match status" value="1"/>
</dbReference>
<keyword evidence="2 7" id="KW-0812">Transmembrane</keyword>
<evidence type="ECO:0000256" key="3">
    <source>
        <dbReference type="ARBA" id="ARBA00022989"/>
    </source>
</evidence>
<evidence type="ECO:0000256" key="5">
    <source>
        <dbReference type="ARBA" id="ARBA00038359"/>
    </source>
</evidence>
<comment type="caution">
    <text evidence="9">The sequence shown here is derived from an EMBL/GenBank/DDBJ whole genome shotgun (WGS) entry which is preliminary data.</text>
</comment>
<evidence type="ECO:0000256" key="2">
    <source>
        <dbReference type="ARBA" id="ARBA00022692"/>
    </source>
</evidence>
<feature type="transmembrane region" description="Helical" evidence="7">
    <location>
        <begin position="100"/>
        <end position="122"/>
    </location>
</feature>
<feature type="transmembrane region" description="Helical" evidence="7">
    <location>
        <begin position="185"/>
        <end position="205"/>
    </location>
</feature>
<dbReference type="GO" id="GO:0016020">
    <property type="term" value="C:membrane"/>
    <property type="evidence" value="ECO:0007669"/>
    <property type="project" value="UniProtKB-SubCell"/>
</dbReference>
<dbReference type="InterPro" id="IPR049326">
    <property type="entry name" value="Rhodopsin_dom_fungi"/>
</dbReference>
<keyword evidence="4 7" id="KW-0472">Membrane</keyword>
<proteinExistence type="inferred from homology"/>
<accession>A0AAE8MW40</accession>
<dbReference type="AlphaFoldDB" id="A0AAE8MW40"/>
<feature type="transmembrane region" description="Helical" evidence="7">
    <location>
        <begin position="20"/>
        <end position="43"/>
    </location>
</feature>
<evidence type="ECO:0000256" key="1">
    <source>
        <dbReference type="ARBA" id="ARBA00004141"/>
    </source>
</evidence>
<feature type="compositionally biased region" description="Polar residues" evidence="6">
    <location>
        <begin position="306"/>
        <end position="334"/>
    </location>
</feature>
<keyword evidence="10" id="KW-1185">Reference proteome</keyword>
<reference evidence="9" key="1">
    <citation type="submission" date="2018-03" db="EMBL/GenBank/DDBJ databases">
        <authorList>
            <person name="Guldener U."/>
        </authorList>
    </citation>
    <scope>NUCLEOTIDE SEQUENCE</scope>
</reference>
<name>A0AAE8MW40_9PEZI</name>
<evidence type="ECO:0000256" key="6">
    <source>
        <dbReference type="SAM" id="MobiDB-lite"/>
    </source>
</evidence>
<dbReference type="PANTHER" id="PTHR33048">
    <property type="entry name" value="PTH11-LIKE INTEGRAL MEMBRANE PROTEIN (AFU_ORTHOLOGUE AFUA_5G11245)"/>
    <property type="match status" value="1"/>
</dbReference>
<dbReference type="EMBL" id="ONZQ02000003">
    <property type="protein sequence ID" value="SPO00298.1"/>
    <property type="molecule type" value="Genomic_DNA"/>
</dbReference>
<feature type="transmembrane region" description="Helical" evidence="7">
    <location>
        <begin position="55"/>
        <end position="80"/>
    </location>
</feature>
<comment type="subcellular location">
    <subcellularLocation>
        <location evidence="1">Membrane</location>
        <topology evidence="1">Multi-pass membrane protein</topology>
    </subcellularLocation>
</comment>
<dbReference type="InterPro" id="IPR052337">
    <property type="entry name" value="SAT4-like"/>
</dbReference>
<comment type="similarity">
    <text evidence="5">Belongs to the SAT4 family.</text>
</comment>
<feature type="transmembrane region" description="Helical" evidence="7">
    <location>
        <begin position="217"/>
        <end position="239"/>
    </location>
</feature>
<protein>
    <submittedName>
        <fullName evidence="9">Related to integral membrane protein</fullName>
    </submittedName>
</protein>
<evidence type="ECO:0000259" key="8">
    <source>
        <dbReference type="Pfam" id="PF20684"/>
    </source>
</evidence>
<feature type="domain" description="Rhodopsin" evidence="8">
    <location>
        <begin position="40"/>
        <end position="280"/>
    </location>
</feature>
<dbReference type="Proteomes" id="UP001187682">
    <property type="component" value="Unassembled WGS sequence"/>
</dbReference>
<evidence type="ECO:0000313" key="10">
    <source>
        <dbReference type="Proteomes" id="UP001187682"/>
    </source>
</evidence>
<feature type="transmembrane region" description="Helical" evidence="7">
    <location>
        <begin position="134"/>
        <end position="154"/>
    </location>
</feature>
<dbReference type="Pfam" id="PF20684">
    <property type="entry name" value="Fung_rhodopsin"/>
    <property type="match status" value="1"/>
</dbReference>
<evidence type="ECO:0000313" key="9">
    <source>
        <dbReference type="EMBL" id="SPO00298.1"/>
    </source>
</evidence>
<organism evidence="9 10">
    <name type="scientific">Cephalotrichum gorgonifer</name>
    <dbReference type="NCBI Taxonomy" id="2041049"/>
    <lineage>
        <taxon>Eukaryota</taxon>
        <taxon>Fungi</taxon>
        <taxon>Dikarya</taxon>
        <taxon>Ascomycota</taxon>
        <taxon>Pezizomycotina</taxon>
        <taxon>Sordariomycetes</taxon>
        <taxon>Hypocreomycetidae</taxon>
        <taxon>Microascales</taxon>
        <taxon>Microascaceae</taxon>
        <taxon>Cephalotrichum</taxon>
    </lineage>
</organism>
<feature type="transmembrane region" description="Helical" evidence="7">
    <location>
        <begin position="254"/>
        <end position="274"/>
    </location>
</feature>
<evidence type="ECO:0000256" key="4">
    <source>
        <dbReference type="ARBA" id="ARBA00023136"/>
    </source>
</evidence>
<evidence type="ECO:0000256" key="7">
    <source>
        <dbReference type="SAM" id="Phobius"/>
    </source>
</evidence>
<feature type="region of interest" description="Disordered" evidence="6">
    <location>
        <begin position="303"/>
        <end position="334"/>
    </location>
</feature>
<keyword evidence="3 7" id="KW-1133">Transmembrane helix</keyword>
<sequence length="406" mass="43796">MAAPGGLPPLPSNPDEDESGIILGATLTVTSLATLSVLTRLYVRGLVVCNIGWDDAIMAFAMAISLAGQAVVIASTFFGAGKHIGDIDGGDLITGMKLNFISQPIYLIGICVVKLAVGASLLRIANTKFYKRTIIGIMVFMSFYTIGCFFTVMFQCTDIRILWDSSISAVCWPQKTLQSLSYTNASLNILTDLLFAIIIPIPILWNLNMHIRTRISLIAILGLGVFVCAAACVKVSYVSNYGKLGDWLWDSRNITIWTVVEMNTGIVAGSLPCLRPLFKRFFASVYGKGSRKTSGAAAYYGHGSRKSGNNWRALSSGRPQGQTDALDDASSQEGINGLGRREEFELGDGNRNSRLAFGNSAVVTGIEANGSQESLNGMRTPQDHQGPKGITKTTVTTVDVHEARRY</sequence>